<dbReference type="OrthoDB" id="25767at2759"/>
<evidence type="ECO:0000256" key="1">
    <source>
        <dbReference type="ARBA" id="ARBA00009375"/>
    </source>
</evidence>
<evidence type="ECO:0000313" key="8">
    <source>
        <dbReference type="Proteomes" id="UP001061958"/>
    </source>
</evidence>
<dbReference type="HAMAP" id="MF_00171">
    <property type="entry name" value="TruA"/>
    <property type="match status" value="1"/>
</dbReference>
<evidence type="ECO:0000256" key="5">
    <source>
        <dbReference type="SAM" id="MobiDB-lite"/>
    </source>
</evidence>
<dbReference type="PANTHER" id="PTHR11142">
    <property type="entry name" value="PSEUDOURIDYLATE SYNTHASE"/>
    <property type="match status" value="1"/>
</dbReference>
<dbReference type="Gene3D" id="3.30.70.580">
    <property type="entry name" value="Pseudouridine synthase I, catalytic domain, N-terminal subdomain"/>
    <property type="match status" value="1"/>
</dbReference>
<dbReference type="GO" id="GO:0003723">
    <property type="term" value="F:RNA binding"/>
    <property type="evidence" value="ECO:0007669"/>
    <property type="project" value="InterPro"/>
</dbReference>
<dbReference type="InterPro" id="IPR020095">
    <property type="entry name" value="PsdUridine_synth_TruA_C"/>
</dbReference>
<dbReference type="Gene3D" id="3.30.70.660">
    <property type="entry name" value="Pseudouridine synthase I, catalytic domain, C-terminal subdomain"/>
    <property type="match status" value="1"/>
</dbReference>
<comment type="similarity">
    <text evidence="1 4">Belongs to the tRNA pseudouridine synthase TruA family.</text>
</comment>
<feature type="region of interest" description="Disordered" evidence="5">
    <location>
        <begin position="411"/>
        <end position="434"/>
    </location>
</feature>
<dbReference type="PANTHER" id="PTHR11142:SF5">
    <property type="entry name" value="TRNA PSEUDOURIDINE(38_39) SYNTHASE"/>
    <property type="match status" value="1"/>
</dbReference>
<evidence type="ECO:0000313" key="7">
    <source>
        <dbReference type="EMBL" id="GJQ13663.1"/>
    </source>
</evidence>
<dbReference type="GO" id="GO:1990481">
    <property type="term" value="P:mRNA pseudouridine synthesis"/>
    <property type="evidence" value="ECO:0007669"/>
    <property type="project" value="TreeGrafter"/>
</dbReference>
<accession>A0A9C7PZB0</accession>
<protein>
    <recommendedName>
        <fullName evidence="4">tRNA pseudouridine synthase</fullName>
        <ecNumber evidence="4">5.4.99.12</ecNumber>
    </recommendedName>
</protein>
<dbReference type="InterPro" id="IPR020097">
    <property type="entry name" value="PsdUridine_synth_TruA_a/b_dom"/>
</dbReference>
<feature type="domain" description="Pseudouridine synthase I TruA alpha/beta" evidence="6">
    <location>
        <begin position="204"/>
        <end position="337"/>
    </location>
</feature>
<organism evidence="7 8">
    <name type="scientific">Galdieria partita</name>
    <dbReference type="NCBI Taxonomy" id="83374"/>
    <lineage>
        <taxon>Eukaryota</taxon>
        <taxon>Rhodophyta</taxon>
        <taxon>Bangiophyceae</taxon>
        <taxon>Galdieriales</taxon>
        <taxon>Galdieriaceae</taxon>
        <taxon>Galdieria</taxon>
    </lineage>
</organism>
<comment type="caution">
    <text evidence="7">The sequence shown here is derived from an EMBL/GenBank/DDBJ whole genome shotgun (WGS) entry which is preliminary data.</text>
</comment>
<reference evidence="7" key="2">
    <citation type="submission" date="2022-01" db="EMBL/GenBank/DDBJ databases">
        <authorList>
            <person name="Hirooka S."/>
            <person name="Miyagishima S.Y."/>
        </authorList>
    </citation>
    <scope>NUCLEOTIDE SEQUENCE</scope>
    <source>
        <strain evidence="7">NBRC 102759</strain>
    </source>
</reference>
<dbReference type="EC" id="5.4.99.12" evidence="4"/>
<reference evidence="7" key="1">
    <citation type="journal article" date="2022" name="Proc. Natl. Acad. Sci. U.S.A.">
        <title>Life cycle and functional genomics of the unicellular red alga Galdieria for elucidating algal and plant evolution and industrial use.</title>
        <authorList>
            <person name="Hirooka S."/>
            <person name="Itabashi T."/>
            <person name="Ichinose T.M."/>
            <person name="Onuma R."/>
            <person name="Fujiwara T."/>
            <person name="Yamashita S."/>
            <person name="Jong L.W."/>
            <person name="Tomita R."/>
            <person name="Iwane A.H."/>
            <person name="Miyagishima S.Y."/>
        </authorList>
    </citation>
    <scope>NUCLEOTIDE SEQUENCE</scope>
    <source>
        <strain evidence="7">NBRC 102759</strain>
    </source>
</reference>
<keyword evidence="2 4" id="KW-0819">tRNA processing</keyword>
<evidence type="ECO:0000259" key="6">
    <source>
        <dbReference type="Pfam" id="PF01416"/>
    </source>
</evidence>
<dbReference type="Pfam" id="PF01416">
    <property type="entry name" value="PseudoU_synth_1"/>
    <property type="match status" value="1"/>
</dbReference>
<dbReference type="GO" id="GO:0160147">
    <property type="term" value="F:tRNA pseudouridine(38-40) synthase activity"/>
    <property type="evidence" value="ECO:0007669"/>
    <property type="project" value="UniProtKB-EC"/>
</dbReference>
<feature type="compositionally biased region" description="Basic and acidic residues" evidence="5">
    <location>
        <begin position="411"/>
        <end position="423"/>
    </location>
</feature>
<dbReference type="GO" id="GO:0005737">
    <property type="term" value="C:cytoplasm"/>
    <property type="evidence" value="ECO:0007669"/>
    <property type="project" value="TreeGrafter"/>
</dbReference>
<gene>
    <name evidence="7" type="ORF">GpartN1_g5454.t1</name>
</gene>
<dbReference type="InterPro" id="IPR020094">
    <property type="entry name" value="TruA/RsuA/RluB/E/F_N"/>
</dbReference>
<evidence type="ECO:0000256" key="2">
    <source>
        <dbReference type="ARBA" id="ARBA00022694"/>
    </source>
</evidence>
<proteinExistence type="inferred from homology"/>
<keyword evidence="3 4" id="KW-0413">Isomerase</keyword>
<keyword evidence="8" id="KW-1185">Reference proteome</keyword>
<name>A0A9C7PZB0_9RHOD</name>
<dbReference type="AlphaFoldDB" id="A0A9C7PZB0"/>
<dbReference type="GO" id="GO:0031119">
    <property type="term" value="P:tRNA pseudouridine synthesis"/>
    <property type="evidence" value="ECO:0007669"/>
    <property type="project" value="TreeGrafter"/>
</dbReference>
<evidence type="ECO:0000256" key="4">
    <source>
        <dbReference type="RuleBase" id="RU003792"/>
    </source>
</evidence>
<dbReference type="EMBL" id="BQMJ01000046">
    <property type="protein sequence ID" value="GJQ13663.1"/>
    <property type="molecule type" value="Genomic_DNA"/>
</dbReference>
<comment type="catalytic activity">
    <reaction evidence="4">
        <text>uridine(38/39/40) in tRNA = pseudouridine(38/39/40) in tRNA</text>
        <dbReference type="Rhea" id="RHEA:22376"/>
        <dbReference type="Rhea" id="RHEA-COMP:10085"/>
        <dbReference type="Rhea" id="RHEA-COMP:10087"/>
        <dbReference type="ChEBI" id="CHEBI:65314"/>
        <dbReference type="ChEBI" id="CHEBI:65315"/>
        <dbReference type="EC" id="5.4.99.12"/>
    </reaction>
</comment>
<dbReference type="InterPro" id="IPR001406">
    <property type="entry name" value="PsdUridine_synth_TruA"/>
</dbReference>
<sequence>MEQLVNQLMYASEESLQSCSKEELLKFILSLRNTIIKVMSNSSQSVSTSSCRAMKGKPFDFNKHGKRKIALRICYLGWMFDGFASQPHSNNTVEEHLFRALLKTKLIESREQSCYTRAARTDKGVSAIENVISLTVRSRIKPPSYGEEELDYPRILNGVLPSGIWVTGWTSVDPDFNARFSASYRVYHYYFRPEHLNLCAMQRAAQFFIGEHDFRNFCKADVTQVQSFRRVIYSCDIKIVSMTYNNRSEWQVLSESEPNLFHSSANSSCISLAVLVVKGQAFLWHQIRCMASVLFMVGQGLERESIVKEMLQHERFGAKPLYRMANEVPLVLSQIGFVGLCFQSSFQADSDMEKSLQEICTSLLCKAAILKDLLNSLHARFIRGEKEQVELTESTIPYLLDREQGPHRLLESRKREASIDAKRERQRAKGSFIT</sequence>
<evidence type="ECO:0000256" key="3">
    <source>
        <dbReference type="ARBA" id="ARBA00023235"/>
    </source>
</evidence>
<dbReference type="NCBIfam" id="TIGR00071">
    <property type="entry name" value="hisT_truA"/>
    <property type="match status" value="1"/>
</dbReference>
<dbReference type="Proteomes" id="UP001061958">
    <property type="component" value="Unassembled WGS sequence"/>
</dbReference>
<dbReference type="GO" id="GO:0005634">
    <property type="term" value="C:nucleus"/>
    <property type="evidence" value="ECO:0007669"/>
    <property type="project" value="TreeGrafter"/>
</dbReference>
<dbReference type="InterPro" id="IPR020103">
    <property type="entry name" value="PsdUridine_synth_cat_dom_sf"/>
</dbReference>
<dbReference type="SUPFAM" id="SSF55120">
    <property type="entry name" value="Pseudouridine synthase"/>
    <property type="match status" value="1"/>
</dbReference>